<protein>
    <submittedName>
        <fullName evidence="2">Nuclease inhibitor</fullName>
    </submittedName>
</protein>
<name>A0ABQ3K5J5_9DEIO</name>
<feature type="region of interest" description="Disordered" evidence="1">
    <location>
        <begin position="1"/>
        <end position="20"/>
    </location>
</feature>
<evidence type="ECO:0000256" key="1">
    <source>
        <dbReference type="SAM" id="MobiDB-lite"/>
    </source>
</evidence>
<comment type="caution">
    <text evidence="2">The sequence shown here is derived from an EMBL/GenBank/DDBJ whole genome shotgun (WGS) entry which is preliminary data.</text>
</comment>
<organism evidence="2 3">
    <name type="scientific">Deinococcus piscis</name>
    <dbReference type="NCBI Taxonomy" id="394230"/>
    <lineage>
        <taxon>Bacteria</taxon>
        <taxon>Thermotogati</taxon>
        <taxon>Deinococcota</taxon>
        <taxon>Deinococci</taxon>
        <taxon>Deinococcales</taxon>
        <taxon>Deinococcaceae</taxon>
        <taxon>Deinococcus</taxon>
    </lineage>
</organism>
<reference evidence="3" key="1">
    <citation type="journal article" date="2019" name="Int. J. Syst. Evol. Microbiol.">
        <title>The Global Catalogue of Microorganisms (GCM) 10K type strain sequencing project: providing services to taxonomists for standard genome sequencing and annotation.</title>
        <authorList>
            <consortium name="The Broad Institute Genomics Platform"/>
            <consortium name="The Broad Institute Genome Sequencing Center for Infectious Disease"/>
            <person name="Wu L."/>
            <person name="Ma J."/>
        </authorList>
    </citation>
    <scope>NUCLEOTIDE SEQUENCE [LARGE SCALE GENOMIC DNA]</scope>
    <source>
        <strain evidence="3">CGMCC 1.18439</strain>
    </source>
</reference>
<keyword evidence="3" id="KW-1185">Reference proteome</keyword>
<accession>A0ABQ3K5J5</accession>
<sequence>MLDVFSQPASGIQDAPHDPRLSAAGHQVGLRAVRLNCAVDRRTLSQELMLGLSVPLEATGSWDALLTELTAASQPDRFGILLLGYRDFRHRLPQLSDELDSTLVAAQQTLAAQGKSLYLLAAYSEADPTHF</sequence>
<dbReference type="EMBL" id="BNAL01000004">
    <property type="protein sequence ID" value="GHF96337.1"/>
    <property type="molecule type" value="Genomic_DNA"/>
</dbReference>
<evidence type="ECO:0000313" key="3">
    <source>
        <dbReference type="Proteomes" id="UP000632154"/>
    </source>
</evidence>
<gene>
    <name evidence="2" type="ORF">GCM10017783_05260</name>
</gene>
<evidence type="ECO:0000313" key="2">
    <source>
        <dbReference type="EMBL" id="GHF96337.1"/>
    </source>
</evidence>
<proteinExistence type="predicted"/>
<dbReference type="Proteomes" id="UP000632154">
    <property type="component" value="Unassembled WGS sequence"/>
</dbReference>